<keyword evidence="4" id="KW-1185">Reference proteome</keyword>
<dbReference type="PANTHER" id="PTHR19328:SF75">
    <property type="entry name" value="ALDOSE SUGAR DEHYDROGENASE YLII"/>
    <property type="match status" value="1"/>
</dbReference>
<evidence type="ECO:0000259" key="2">
    <source>
        <dbReference type="Pfam" id="PF07995"/>
    </source>
</evidence>
<feature type="domain" description="Glucose/Sorbosone dehydrogenase" evidence="2">
    <location>
        <begin position="42"/>
        <end position="302"/>
    </location>
</feature>
<proteinExistence type="predicted"/>
<dbReference type="Proteomes" id="UP001147700">
    <property type="component" value="Unassembled WGS sequence"/>
</dbReference>
<dbReference type="Pfam" id="PF07995">
    <property type="entry name" value="GSDH"/>
    <property type="match status" value="1"/>
</dbReference>
<dbReference type="Gene3D" id="2.120.10.30">
    <property type="entry name" value="TolB, C-terminal domain"/>
    <property type="match status" value="1"/>
</dbReference>
<sequence length="347" mass="37654">MRRALLTVLAFGAVAAPAQGAVRLEKVGDFEAPVYVTAPPGDTARVFVVEQGGTIRIVGRQAPFLDISSQVTSGGEQGLLSMAFAPDYATSGLFYVYFTDADGDQQVVEFRGSGDAADPRTARQVLLMRDSESNHNGGQLQFGPDGRLYIGTGDGGGAGDARNRAQNRRSLLGKLLRMDPTRGGRPEIYAYGLRNPWRFSFDRQTGDLTIGDVGQGEWEEINFVRRGRGKGANFGWRPFEGNARFAPGESAKGHVRPVITQSHEAGNCSITGGYVIRDPALSWRGRYVFGDYCRGVIQTARLGGVKKVRVTHHRALRVESLSSFGEDASGRVYAASLNGPVYRFVDR</sequence>
<organism evidence="3 4">
    <name type="scientific">Solirubrobacter deserti</name>
    <dbReference type="NCBI Taxonomy" id="2282478"/>
    <lineage>
        <taxon>Bacteria</taxon>
        <taxon>Bacillati</taxon>
        <taxon>Actinomycetota</taxon>
        <taxon>Thermoleophilia</taxon>
        <taxon>Solirubrobacterales</taxon>
        <taxon>Solirubrobacteraceae</taxon>
        <taxon>Solirubrobacter</taxon>
    </lineage>
</organism>
<keyword evidence="1" id="KW-0732">Signal</keyword>
<name>A0ABT4RFW1_9ACTN</name>
<evidence type="ECO:0000313" key="4">
    <source>
        <dbReference type="Proteomes" id="UP001147700"/>
    </source>
</evidence>
<dbReference type="InterPro" id="IPR012938">
    <property type="entry name" value="Glc/Sorbosone_DH"/>
</dbReference>
<dbReference type="InterPro" id="IPR011042">
    <property type="entry name" value="6-blade_b-propeller_TolB-like"/>
</dbReference>
<feature type="chain" id="PRO_5045092933" evidence="1">
    <location>
        <begin position="21"/>
        <end position="347"/>
    </location>
</feature>
<evidence type="ECO:0000313" key="3">
    <source>
        <dbReference type="EMBL" id="MDA0137368.1"/>
    </source>
</evidence>
<comment type="caution">
    <text evidence="3">The sequence shown here is derived from an EMBL/GenBank/DDBJ whole genome shotgun (WGS) entry which is preliminary data.</text>
</comment>
<dbReference type="RefSeq" id="WP_202955702.1">
    <property type="nucleotide sequence ID" value="NZ_JAPCID010000009.1"/>
</dbReference>
<accession>A0ABT4RFW1</accession>
<dbReference type="SUPFAM" id="SSF50952">
    <property type="entry name" value="Soluble quinoprotein glucose dehydrogenase"/>
    <property type="match status" value="1"/>
</dbReference>
<dbReference type="EMBL" id="JAPCID010000009">
    <property type="protein sequence ID" value="MDA0137368.1"/>
    <property type="molecule type" value="Genomic_DNA"/>
</dbReference>
<evidence type="ECO:0000256" key="1">
    <source>
        <dbReference type="SAM" id="SignalP"/>
    </source>
</evidence>
<protein>
    <submittedName>
        <fullName evidence="3">PQQ-dependent sugar dehydrogenase</fullName>
    </submittedName>
</protein>
<gene>
    <name evidence="3" type="ORF">OJ962_07680</name>
</gene>
<dbReference type="PANTHER" id="PTHR19328">
    <property type="entry name" value="HEDGEHOG-INTERACTING PROTEIN"/>
    <property type="match status" value="1"/>
</dbReference>
<dbReference type="InterPro" id="IPR011041">
    <property type="entry name" value="Quinoprot_gluc/sorb_DH_b-prop"/>
</dbReference>
<feature type="signal peptide" evidence="1">
    <location>
        <begin position="1"/>
        <end position="20"/>
    </location>
</feature>
<reference evidence="3" key="1">
    <citation type="submission" date="2022-10" db="EMBL/GenBank/DDBJ databases">
        <title>The WGS of Solirubrobacter sp. CPCC 204708.</title>
        <authorList>
            <person name="Jiang Z."/>
        </authorList>
    </citation>
    <scope>NUCLEOTIDE SEQUENCE</scope>
    <source>
        <strain evidence="3">CPCC 204708</strain>
    </source>
</reference>